<evidence type="ECO:0000256" key="7">
    <source>
        <dbReference type="HAMAP-Rule" id="MF_01057"/>
    </source>
</evidence>
<evidence type="ECO:0000256" key="4">
    <source>
        <dbReference type="ARBA" id="ARBA00022679"/>
    </source>
</evidence>
<dbReference type="PROSITE" id="PS51625">
    <property type="entry name" value="SAM_MT_TRMB"/>
    <property type="match status" value="1"/>
</dbReference>
<evidence type="ECO:0000256" key="3">
    <source>
        <dbReference type="ARBA" id="ARBA00022603"/>
    </source>
</evidence>
<feature type="binding site" evidence="7">
    <location>
        <position position="182"/>
    </location>
    <ligand>
        <name>S-adenosyl-L-methionine</name>
        <dbReference type="ChEBI" id="CHEBI:59789"/>
    </ligand>
</feature>
<dbReference type="EC" id="2.1.1.33" evidence="7"/>
<dbReference type="NCBIfam" id="TIGR00091">
    <property type="entry name" value="tRNA (guanosine(46)-N7)-methyltransferase TrmB"/>
    <property type="match status" value="1"/>
</dbReference>
<feature type="binding site" evidence="7">
    <location>
        <position position="130"/>
    </location>
    <ligand>
        <name>S-adenosyl-L-methionine</name>
        <dbReference type="ChEBI" id="CHEBI:59789"/>
    </ligand>
</feature>
<comment type="pathway">
    <text evidence="7">tRNA modification; N(7)-methylguanine-tRNA biosynthesis.</text>
</comment>
<dbReference type="SUPFAM" id="SSF53335">
    <property type="entry name" value="S-adenosyl-L-methionine-dependent methyltransferases"/>
    <property type="match status" value="1"/>
</dbReference>
<dbReference type="NCBIfam" id="NF010719">
    <property type="entry name" value="PRK14121.1"/>
    <property type="match status" value="1"/>
</dbReference>
<feature type="binding site" evidence="7">
    <location>
        <position position="208"/>
    </location>
    <ligand>
        <name>substrate</name>
    </ligand>
</feature>
<dbReference type="PANTHER" id="PTHR23417:SF14">
    <property type="entry name" value="PENTACOTRIPEPTIDE-REPEAT REGION OF PRORP DOMAIN-CONTAINING PROTEIN"/>
    <property type="match status" value="1"/>
</dbReference>
<feature type="binding site" evidence="7">
    <location>
        <position position="155"/>
    </location>
    <ligand>
        <name>S-adenosyl-L-methionine</name>
        <dbReference type="ChEBI" id="CHEBI:59789"/>
    </ligand>
</feature>
<dbReference type="GO" id="GO:0008176">
    <property type="term" value="F:tRNA (guanine(46)-N7)-methyltransferase activity"/>
    <property type="evidence" value="ECO:0007669"/>
    <property type="project" value="UniProtKB-EC"/>
</dbReference>
<dbReference type="Proteomes" id="UP001173801">
    <property type="component" value="Unassembled WGS sequence"/>
</dbReference>
<dbReference type="PANTHER" id="PTHR23417">
    <property type="entry name" value="3-DEOXY-D-MANNO-OCTULOSONIC-ACID TRANSFERASE/TRNA GUANINE-N 7 - -METHYLTRANSFERASE"/>
    <property type="match status" value="1"/>
</dbReference>
<feature type="binding site" evidence="7">
    <location>
        <position position="238"/>
    </location>
    <ligand>
        <name>substrate</name>
    </ligand>
</feature>
<dbReference type="InterPro" id="IPR055361">
    <property type="entry name" value="tRNA_methyltr_TrmB_bact"/>
</dbReference>
<protein>
    <recommendedName>
        <fullName evidence="7">tRNA (guanine-N(7)-)-methyltransferase</fullName>
        <ecNumber evidence="7">2.1.1.33</ecNumber>
    </recommendedName>
    <alternativeName>
        <fullName evidence="7">tRNA (guanine(46)-N(7))-methyltransferase</fullName>
    </alternativeName>
    <alternativeName>
        <fullName evidence="7">tRNA(m7G46)-methyltransferase</fullName>
    </alternativeName>
</protein>
<dbReference type="Pfam" id="PF02390">
    <property type="entry name" value="Methyltransf_4"/>
    <property type="match status" value="1"/>
</dbReference>
<evidence type="ECO:0000256" key="2">
    <source>
        <dbReference type="ARBA" id="ARBA00003015"/>
    </source>
</evidence>
<keyword evidence="9" id="KW-1185">Reference proteome</keyword>
<keyword evidence="5 7" id="KW-0949">S-adenosyl-L-methionine</keyword>
<dbReference type="InterPro" id="IPR003358">
    <property type="entry name" value="tRNA_(Gua-N-7)_MeTrfase_Trmb"/>
</dbReference>
<gene>
    <name evidence="7 8" type="primary">trmB</name>
    <name evidence="8" type="ORF">NYG85_03430</name>
</gene>
<keyword evidence="4 7" id="KW-0808">Transferase</keyword>
<organism evidence="8 9">
    <name type="scientific">Campylobacter gastrosuis</name>
    <dbReference type="NCBI Taxonomy" id="2974576"/>
    <lineage>
        <taxon>Bacteria</taxon>
        <taxon>Pseudomonadati</taxon>
        <taxon>Campylobacterota</taxon>
        <taxon>Epsilonproteobacteria</taxon>
        <taxon>Campylobacterales</taxon>
        <taxon>Campylobacteraceae</taxon>
        <taxon>Campylobacter</taxon>
    </lineage>
</organism>
<dbReference type="Gene3D" id="3.40.50.150">
    <property type="entry name" value="Vaccinia Virus protein VP39"/>
    <property type="match status" value="1"/>
</dbReference>
<dbReference type="EMBL" id="JANURM010000002">
    <property type="protein sequence ID" value="MDL0088429.1"/>
    <property type="molecule type" value="Genomic_DNA"/>
</dbReference>
<keyword evidence="6 7" id="KW-0819">tRNA processing</keyword>
<accession>A0ABT7HPV4</accession>
<comment type="function">
    <text evidence="2 7">Catalyzes the formation of N(7)-methylguanine at position 46 (m7G46) in tRNA.</text>
</comment>
<comment type="caution">
    <text evidence="7">Lacks conserved residue(s) required for the propagation of feature annotation.</text>
</comment>
<proteinExistence type="inferred from homology"/>
<dbReference type="HAMAP" id="MF_01057">
    <property type="entry name" value="tRNA_methyltr_TrmB"/>
    <property type="match status" value="1"/>
</dbReference>
<comment type="similarity">
    <text evidence="7">Belongs to the class I-like SAM-binding methyltransferase superfamily. TrmB family.</text>
</comment>
<comment type="caution">
    <text evidence="8">The sequence shown here is derived from an EMBL/GenBank/DDBJ whole genome shotgun (WGS) entry which is preliminary data.</text>
</comment>
<evidence type="ECO:0000256" key="1">
    <source>
        <dbReference type="ARBA" id="ARBA00000142"/>
    </source>
</evidence>
<evidence type="ECO:0000256" key="5">
    <source>
        <dbReference type="ARBA" id="ARBA00022691"/>
    </source>
</evidence>
<comment type="catalytic activity">
    <reaction evidence="1 7">
        <text>guanosine(46) in tRNA + S-adenosyl-L-methionine = N(7)-methylguanosine(46) in tRNA + S-adenosyl-L-homocysteine</text>
        <dbReference type="Rhea" id="RHEA:42708"/>
        <dbReference type="Rhea" id="RHEA-COMP:10188"/>
        <dbReference type="Rhea" id="RHEA-COMP:10189"/>
        <dbReference type="ChEBI" id="CHEBI:57856"/>
        <dbReference type="ChEBI" id="CHEBI:59789"/>
        <dbReference type="ChEBI" id="CHEBI:74269"/>
        <dbReference type="ChEBI" id="CHEBI:74480"/>
        <dbReference type="EC" id="2.1.1.33"/>
    </reaction>
</comment>
<sequence length="395" mass="46025">MPNFIAKNLKNRAYPFGKDDVEFLWEASDKSHSLIYTKSGDESFFIVKKQDQKSQNFIIKGEKLTKPAKIGLLQKALLIYKDENTSQIISEAMAYKPAKLPKNGEFILNINTFIDDFNELKSRFSKIFIEIGFGSGRHLLFQAKNHENALVIGIEVYKPSIEQVAKLAIAQNLKNVRVINTDARLILSLIDSNLVDKIFLHFPVPWDKQEHRRVVSAEFVNECQRVLKMGGNFELRTDSREYFDFSLALFLNLKNAKIALNKNENLEISSKYEDRWRKQEKDIYDLIFTCENESLKRENLAEFEFKNSYDLAQIKQNFKDSTYKDDEIFVHFEKLYVGQDRLIIKVAFGAFNKPEHCYLKLENGTCEYFIKKPLLTKQNLKAHRILEDTLAKCKV</sequence>
<dbReference type="RefSeq" id="WP_284937077.1">
    <property type="nucleotide sequence ID" value="NZ_JANURM010000002.1"/>
</dbReference>
<evidence type="ECO:0000313" key="9">
    <source>
        <dbReference type="Proteomes" id="UP001173801"/>
    </source>
</evidence>
<evidence type="ECO:0000313" key="8">
    <source>
        <dbReference type="EMBL" id="MDL0088429.1"/>
    </source>
</evidence>
<name>A0ABT7HPV4_9BACT</name>
<reference evidence="8" key="2">
    <citation type="journal article" date="2023" name="Microorganisms">
        <title>Isolation and Genomic Characteristics of Cat-Borne Campylobacter felis sp. nov. and Sheep-Borne Campylobacter ovis sp. nov.</title>
        <authorList>
            <person name="Wang H."/>
            <person name="Li Y."/>
            <person name="Gu Y."/>
            <person name="Zhou G."/>
            <person name="Chen X."/>
            <person name="Zhang X."/>
            <person name="Shao Z."/>
            <person name="Zhang J."/>
            <person name="Zhang M."/>
        </authorList>
    </citation>
    <scope>NUCLEOTIDE SEQUENCE</scope>
    <source>
        <strain evidence="8">PS10</strain>
    </source>
</reference>
<dbReference type="InterPro" id="IPR029063">
    <property type="entry name" value="SAM-dependent_MTases_sf"/>
</dbReference>
<keyword evidence="3 7" id="KW-0489">Methyltransferase</keyword>
<dbReference type="CDD" id="cd02440">
    <property type="entry name" value="AdoMet_MTases"/>
    <property type="match status" value="1"/>
</dbReference>
<reference evidence="8" key="1">
    <citation type="submission" date="2022-08" db="EMBL/GenBank/DDBJ databases">
        <authorList>
            <person name="Wang H."/>
        </authorList>
    </citation>
    <scope>NUCLEOTIDE SEQUENCE</scope>
    <source>
        <strain evidence="8">PS10</strain>
    </source>
</reference>
<evidence type="ECO:0000256" key="6">
    <source>
        <dbReference type="ARBA" id="ARBA00022694"/>
    </source>
</evidence>